<dbReference type="SUPFAM" id="SSF53850">
    <property type="entry name" value="Periplasmic binding protein-like II"/>
    <property type="match status" value="1"/>
</dbReference>
<dbReference type="PANTHER" id="PTHR35841:SF1">
    <property type="entry name" value="PHOSPHONATES-BINDING PERIPLASMIC PROTEIN"/>
    <property type="match status" value="1"/>
</dbReference>
<comment type="caution">
    <text evidence="2">The sequence shown here is derived from an EMBL/GenBank/DDBJ whole genome shotgun (WGS) entry which is preliminary data.</text>
</comment>
<dbReference type="GeneID" id="78413263"/>
<proteinExistence type="predicted"/>
<protein>
    <submittedName>
        <fullName evidence="2">Phosphate/phosphite/phosphonate ABC transporter, periplasmic binding protein</fullName>
    </submittedName>
</protein>
<dbReference type="Pfam" id="PF12974">
    <property type="entry name" value="Phosphonate-bd"/>
    <property type="match status" value="1"/>
</dbReference>
<dbReference type="Proteomes" id="UP000005926">
    <property type="component" value="Unassembled WGS sequence"/>
</dbReference>
<dbReference type="PROSITE" id="PS51257">
    <property type="entry name" value="PROKAR_LIPOPROTEIN"/>
    <property type="match status" value="1"/>
</dbReference>
<dbReference type="HOGENOM" id="CLU_051472_0_0_9"/>
<dbReference type="Gene3D" id="3.40.190.10">
    <property type="entry name" value="Periplasmic binding protein-like II"/>
    <property type="match status" value="2"/>
</dbReference>
<reference evidence="2 3" key="1">
    <citation type="submission" date="2009-08" db="EMBL/GenBank/DDBJ databases">
        <authorList>
            <person name="Muzny D."/>
            <person name="Qin X."/>
            <person name="Deng J."/>
            <person name="Jiang H."/>
            <person name="Liu Y."/>
            <person name="Qu J."/>
            <person name="Song X.-Z."/>
            <person name="Zhang L."/>
            <person name="Thornton R."/>
            <person name="Coyle M."/>
            <person name="Francisco L."/>
            <person name="Jackson L."/>
            <person name="Javaid M."/>
            <person name="Korchina V."/>
            <person name="Kovar C."/>
            <person name="Mata R."/>
            <person name="Mathew T."/>
            <person name="Ngo R."/>
            <person name="Nguyen L."/>
            <person name="Nguyen N."/>
            <person name="Okwuonu G."/>
            <person name="Ongeri F."/>
            <person name="Pham C."/>
            <person name="Simmons D."/>
            <person name="Wilczek-Boney K."/>
            <person name="Hale W."/>
            <person name="Jakkamsetti A."/>
            <person name="Pham P."/>
            <person name="Ruth R."/>
            <person name="San Lucas F."/>
            <person name="Warren J."/>
            <person name="Zhang J."/>
            <person name="Zhao Z."/>
            <person name="Zhou C."/>
            <person name="Zhu D."/>
            <person name="Lee S."/>
            <person name="Bess C."/>
            <person name="Blankenburg K."/>
            <person name="Forbes L."/>
            <person name="Fu Q."/>
            <person name="Gubbala S."/>
            <person name="Hirani K."/>
            <person name="Jayaseelan J.C."/>
            <person name="Lara F."/>
            <person name="Munidasa M."/>
            <person name="Palculict T."/>
            <person name="Patil S."/>
            <person name="Pu L.-L."/>
            <person name="Saada N."/>
            <person name="Tang L."/>
            <person name="Weissenberger G."/>
            <person name="Zhu Y."/>
            <person name="Hemphill L."/>
            <person name="Shang Y."/>
            <person name="Youmans B."/>
            <person name="Ayvaz T."/>
            <person name="Ross M."/>
            <person name="Santibanez J."/>
            <person name="Aqrawi P."/>
            <person name="Gross S."/>
            <person name="Joshi V."/>
            <person name="Fowler G."/>
            <person name="Nazareth L."/>
            <person name="Reid J."/>
            <person name="Worley K."/>
            <person name="Petrosino J."/>
            <person name="Highlander S."/>
            <person name="Gibbs R."/>
        </authorList>
    </citation>
    <scope>NUCLEOTIDE SEQUENCE [LARGE SCALE GENOMIC DNA]</scope>
    <source>
        <strain evidence="2 3">ATCC 49175</strain>
    </source>
</reference>
<gene>
    <name evidence="2" type="primary">phnD</name>
    <name evidence="2" type="ORF">HMPREF0444_0404</name>
</gene>
<evidence type="ECO:0000313" key="2">
    <source>
        <dbReference type="EMBL" id="EEW37891.1"/>
    </source>
</evidence>
<feature type="chain" id="PRO_5002989675" evidence="1">
    <location>
        <begin position="29"/>
        <end position="354"/>
    </location>
</feature>
<keyword evidence="1" id="KW-0732">Signal</keyword>
<dbReference type="PANTHER" id="PTHR35841">
    <property type="entry name" value="PHOSPHONATES-BINDING PERIPLASMIC PROTEIN"/>
    <property type="match status" value="1"/>
</dbReference>
<evidence type="ECO:0000313" key="3">
    <source>
        <dbReference type="Proteomes" id="UP000005926"/>
    </source>
</evidence>
<keyword evidence="3" id="KW-1185">Reference proteome</keyword>
<dbReference type="STRING" id="638301.HMPREF0444_0404"/>
<accession>C8NEQ9</accession>
<dbReference type="AlphaFoldDB" id="C8NEQ9"/>
<sequence length="354" mass="38422">MKKSFWSKLAIGLSSLALLAGCSSNSGSDTNQSQSQNASKTIETLKIAFVPSRDPETIVTTTEPLKELLKKELAKEGYDVKNVDISVGTSFDAVGEALASGSADIGFLPGGTYVLYDKEVDVLLTATRDNLLKDSTNPKDWNDGKETGRGTEQATSYKGLVIAGPTEKGKELAAKINSGQELTWEELNSAKWGVLGTSSSSGYIYPTLWLQEKYGKGISDLQNVVQSDSYASSAARLASGQIDIMVGYADVRNDYAKKWTSDYGRSEDIFKETNVIGVTPDIYNDTISVSKSSPIVDDAFKEAFANAMMNIAKTDEGKEIIKIYSHKGYKKANASDYDKEREAQKLLKKLKSGN</sequence>
<dbReference type="eggNOG" id="COG3221">
    <property type="taxonomic scope" value="Bacteria"/>
</dbReference>
<evidence type="ECO:0000256" key="1">
    <source>
        <dbReference type="SAM" id="SignalP"/>
    </source>
</evidence>
<organism evidence="2 3">
    <name type="scientific">Granulicatella adiacens ATCC 49175</name>
    <dbReference type="NCBI Taxonomy" id="638301"/>
    <lineage>
        <taxon>Bacteria</taxon>
        <taxon>Bacillati</taxon>
        <taxon>Bacillota</taxon>
        <taxon>Bacilli</taxon>
        <taxon>Lactobacillales</taxon>
        <taxon>Carnobacteriaceae</taxon>
        <taxon>Granulicatella</taxon>
    </lineage>
</organism>
<dbReference type="EMBL" id="ACKZ01000009">
    <property type="protein sequence ID" value="EEW37891.1"/>
    <property type="molecule type" value="Genomic_DNA"/>
</dbReference>
<name>C8NEQ9_9LACT</name>
<feature type="signal peptide" evidence="1">
    <location>
        <begin position="1"/>
        <end position="28"/>
    </location>
</feature>
<dbReference type="RefSeq" id="WP_005605481.1">
    <property type="nucleotide sequence ID" value="NZ_CP102283.1"/>
</dbReference>